<dbReference type="RefSeq" id="WP_146950236.1">
    <property type="nucleotide sequence ID" value="NZ_VOQF01000014.1"/>
</dbReference>
<accession>A0A5C6VLN7</accession>
<evidence type="ECO:0000313" key="2">
    <source>
        <dbReference type="Proteomes" id="UP000321363"/>
    </source>
</evidence>
<comment type="caution">
    <text evidence="1">The sequence shown here is derived from an EMBL/GenBank/DDBJ whole genome shotgun (WGS) entry which is preliminary data.</text>
</comment>
<sequence length="166" mass="20539">MFEPQLDHYRDITQEYGEQLPDFDNIYAAQTHYYEFRKDHLFLLEEICNEFNIIIDYSPRSLTEIERLYFDLFKNNKYFDLQITIAEFETCMSIYLCEVLVRENADCSEWLVQEYPFIDNKFVMGIRYGRYEQYFQNMFLDHYVSYKDESEMILSKRYERMARFCK</sequence>
<dbReference type="OrthoDB" id="2846451at2"/>
<evidence type="ECO:0000313" key="1">
    <source>
        <dbReference type="EMBL" id="TXC85920.1"/>
    </source>
</evidence>
<name>A0A5C6VLN7_9BACI</name>
<keyword evidence="2" id="KW-1185">Reference proteome</keyword>
<dbReference type="EMBL" id="VOQF01000014">
    <property type="protein sequence ID" value="TXC85920.1"/>
    <property type="molecule type" value="Genomic_DNA"/>
</dbReference>
<reference evidence="1 2" key="1">
    <citation type="journal article" date="2005" name="Int. J. Syst. Evol. Microbiol.">
        <title>Bacillus litoralis sp. nov., isolated from a tidal flat of the Yellow Sea in Korea.</title>
        <authorList>
            <person name="Yoon J.H."/>
            <person name="Oh T.K."/>
        </authorList>
    </citation>
    <scope>NUCLEOTIDE SEQUENCE [LARGE SCALE GENOMIC DNA]</scope>
    <source>
        <strain evidence="1 2">SW-211</strain>
    </source>
</reference>
<dbReference type="Proteomes" id="UP000321363">
    <property type="component" value="Unassembled WGS sequence"/>
</dbReference>
<protein>
    <submittedName>
        <fullName evidence="1">Uncharacterized protein</fullName>
    </submittedName>
</protein>
<proteinExistence type="predicted"/>
<dbReference type="AlphaFoldDB" id="A0A5C6VLN7"/>
<organism evidence="1 2">
    <name type="scientific">Metabacillus litoralis</name>
    <dbReference type="NCBI Taxonomy" id="152268"/>
    <lineage>
        <taxon>Bacteria</taxon>
        <taxon>Bacillati</taxon>
        <taxon>Bacillota</taxon>
        <taxon>Bacilli</taxon>
        <taxon>Bacillales</taxon>
        <taxon>Bacillaceae</taxon>
        <taxon>Metabacillus</taxon>
    </lineage>
</organism>
<gene>
    <name evidence="1" type="ORF">FS935_19010</name>
</gene>